<dbReference type="InterPro" id="IPR043001">
    <property type="entry name" value="IP5_2-K_N_lobe"/>
</dbReference>
<evidence type="ECO:0000256" key="3">
    <source>
        <dbReference type="ARBA" id="ARBA00022741"/>
    </source>
</evidence>
<dbReference type="GO" id="GO:0005524">
    <property type="term" value="F:ATP binding"/>
    <property type="evidence" value="ECO:0007669"/>
    <property type="project" value="UniProtKB-KW"/>
</dbReference>
<evidence type="ECO:0000256" key="5">
    <source>
        <dbReference type="ARBA" id="ARBA00022840"/>
    </source>
</evidence>
<dbReference type="AlphaFoldDB" id="A0AAE0FW49"/>
<reference evidence="7 8" key="1">
    <citation type="journal article" date="2015" name="Genome Biol. Evol.">
        <title>Comparative Genomics of a Bacterivorous Green Alga Reveals Evolutionary Causalities and Consequences of Phago-Mixotrophic Mode of Nutrition.</title>
        <authorList>
            <person name="Burns J.A."/>
            <person name="Paasch A."/>
            <person name="Narechania A."/>
            <person name="Kim E."/>
        </authorList>
    </citation>
    <scope>NUCLEOTIDE SEQUENCE [LARGE SCALE GENOMIC DNA]</scope>
    <source>
        <strain evidence="7 8">PLY_AMNH</strain>
    </source>
</reference>
<evidence type="ECO:0000256" key="6">
    <source>
        <dbReference type="ARBA" id="ARBA00029574"/>
    </source>
</evidence>
<keyword evidence="2" id="KW-0808">Transferase</keyword>
<dbReference type="InterPro" id="IPR009286">
    <property type="entry name" value="Ins_P5_2-kin"/>
</dbReference>
<keyword evidence="5" id="KW-0067">ATP-binding</keyword>
<evidence type="ECO:0000313" key="8">
    <source>
        <dbReference type="Proteomes" id="UP001190700"/>
    </source>
</evidence>
<dbReference type="EMBL" id="LGRX02012858">
    <property type="protein sequence ID" value="KAK3266738.1"/>
    <property type="molecule type" value="Genomic_DNA"/>
</dbReference>
<name>A0AAE0FW49_9CHLO</name>
<evidence type="ECO:0000256" key="1">
    <source>
        <dbReference type="ARBA" id="ARBA00012023"/>
    </source>
</evidence>
<dbReference type="Proteomes" id="UP001190700">
    <property type="component" value="Unassembled WGS sequence"/>
</dbReference>
<accession>A0AAE0FW49</accession>
<dbReference type="GO" id="GO:0032958">
    <property type="term" value="P:inositol phosphate biosynthetic process"/>
    <property type="evidence" value="ECO:0007669"/>
    <property type="project" value="TreeGrafter"/>
</dbReference>
<dbReference type="Gene3D" id="3.30.200.110">
    <property type="entry name" value="Inositol-pentakisphosphate 2-kinase, N-lobe"/>
    <property type="match status" value="1"/>
</dbReference>
<gene>
    <name evidence="7" type="ORF">CYMTET_24663</name>
</gene>
<evidence type="ECO:0000256" key="2">
    <source>
        <dbReference type="ARBA" id="ARBA00022679"/>
    </source>
</evidence>
<organism evidence="7 8">
    <name type="scientific">Cymbomonas tetramitiformis</name>
    <dbReference type="NCBI Taxonomy" id="36881"/>
    <lineage>
        <taxon>Eukaryota</taxon>
        <taxon>Viridiplantae</taxon>
        <taxon>Chlorophyta</taxon>
        <taxon>Pyramimonadophyceae</taxon>
        <taxon>Pyramimonadales</taxon>
        <taxon>Pyramimonadaceae</taxon>
        <taxon>Cymbomonas</taxon>
    </lineage>
</organism>
<dbReference type="GO" id="GO:0005634">
    <property type="term" value="C:nucleus"/>
    <property type="evidence" value="ECO:0007669"/>
    <property type="project" value="TreeGrafter"/>
</dbReference>
<protein>
    <recommendedName>
        <fullName evidence="1">inositol-pentakisphosphate 2-kinase</fullName>
        <ecNumber evidence="1">2.7.1.158</ecNumber>
    </recommendedName>
    <alternativeName>
        <fullName evidence="6">Ins(1,3,4,5,6)P5 2-kinase</fullName>
    </alternativeName>
</protein>
<keyword evidence="3" id="KW-0547">Nucleotide-binding</keyword>
<sequence>MERLKVEEWTYRAEGAASVVFAYSGPSDFLSGKVLRVRKSKKVRCSDASEANSSLSDDHIWNTVPGMELSGGRTSDDRLEVYMQRVLRPLLGNRLVSSAQAIATSDDFISELNTKYQHSERVGSLPLSSLDIQCGKSLLLPDHALFYSHSHLETPAPSASSSLPSKTDFRQDLAAMQRTICVEIKPKCGFLPECLPACAPEVEGLKCTYTRFAMHQELKRLQNKVQILSEYCPLDFFSGEPARMYKAVQALIRSPQNNLRVLLDTQPILPSGPQHTESGERVLARHLGEGFSPVTCGEERVAALIEMVVTTILSEGALTGLLEAQKLDTHSIEGIMEAYQRLLANYTFHSKASHYESNYVDSTASSVTKSCSYEAQTRTSTTTIQGGCRSRQTSSSCQHTVALSALQSASPDDCMEAVRQFLVSATAKDCALMITLQPSANPGAMQGRTVSPNTVKHEGNIITAGLQQSLRPETSTLRYLEAPARVRPSATLTAEAARRCCCRGGLAVAPWPLRQLGAAAIFTALLGQHAAEGCSMLSAAGAARRGGCSSALLGQHAAVSRNTLLVRQHAAKGCKQLSVAGAARRNGLHLSAAGAARRLGLQLSAVERHSTPPRVAAQRCWDSTPLRAAPQRCLGSTPPRAAPQRC</sequence>
<dbReference type="PANTHER" id="PTHR14456">
    <property type="entry name" value="INOSITOL POLYPHOSPHATE KINASE 1"/>
    <property type="match status" value="1"/>
</dbReference>
<dbReference type="EC" id="2.7.1.158" evidence="1"/>
<keyword evidence="4" id="KW-0418">Kinase</keyword>
<dbReference type="PANTHER" id="PTHR14456:SF2">
    <property type="entry name" value="INOSITOL-PENTAKISPHOSPHATE 2-KINASE"/>
    <property type="match status" value="1"/>
</dbReference>
<keyword evidence="8" id="KW-1185">Reference proteome</keyword>
<proteinExistence type="predicted"/>
<dbReference type="GO" id="GO:0035299">
    <property type="term" value="F:inositol-1,3,4,5,6-pentakisphosphate 2-kinase activity"/>
    <property type="evidence" value="ECO:0007669"/>
    <property type="project" value="UniProtKB-EC"/>
</dbReference>
<evidence type="ECO:0000256" key="4">
    <source>
        <dbReference type="ARBA" id="ARBA00022777"/>
    </source>
</evidence>
<evidence type="ECO:0000313" key="7">
    <source>
        <dbReference type="EMBL" id="KAK3266738.1"/>
    </source>
</evidence>
<dbReference type="Pfam" id="PF06090">
    <property type="entry name" value="Ins_P5_2-kin"/>
    <property type="match status" value="1"/>
</dbReference>
<comment type="caution">
    <text evidence="7">The sequence shown here is derived from an EMBL/GenBank/DDBJ whole genome shotgun (WGS) entry which is preliminary data.</text>
</comment>